<dbReference type="AlphaFoldDB" id="A0A4R2L774"/>
<dbReference type="InterPro" id="IPR016164">
    <property type="entry name" value="FAD-linked_Oxase-like_C"/>
</dbReference>
<evidence type="ECO:0000256" key="2">
    <source>
        <dbReference type="ARBA" id="ARBA00008000"/>
    </source>
</evidence>
<dbReference type="InterPro" id="IPR016169">
    <property type="entry name" value="FAD-bd_PCMH_sub2"/>
</dbReference>
<dbReference type="Gene3D" id="3.30.465.10">
    <property type="match status" value="1"/>
</dbReference>
<keyword evidence="5" id="KW-0560">Oxidoreductase</keyword>
<comment type="similarity">
    <text evidence="2">Belongs to the FAD-binding oxidoreductase/transferase type 4 family.</text>
</comment>
<dbReference type="RefSeq" id="WP_132538174.1">
    <property type="nucleotide sequence ID" value="NZ_SLWY01000002.1"/>
</dbReference>
<evidence type="ECO:0000313" key="7">
    <source>
        <dbReference type="EMBL" id="TCO83329.1"/>
    </source>
</evidence>
<dbReference type="Gene3D" id="3.30.70.2740">
    <property type="match status" value="1"/>
</dbReference>
<evidence type="ECO:0000256" key="5">
    <source>
        <dbReference type="ARBA" id="ARBA00023002"/>
    </source>
</evidence>
<evidence type="ECO:0000259" key="6">
    <source>
        <dbReference type="PROSITE" id="PS51387"/>
    </source>
</evidence>
<comment type="caution">
    <text evidence="7">The sequence shown here is derived from an EMBL/GenBank/DDBJ whole genome shotgun (WGS) entry which is preliminary data.</text>
</comment>
<dbReference type="PANTHER" id="PTHR43716:SF1">
    <property type="entry name" value="D-2-HYDROXYGLUTARATE DEHYDROGENASE, MITOCHONDRIAL"/>
    <property type="match status" value="1"/>
</dbReference>
<evidence type="ECO:0000256" key="1">
    <source>
        <dbReference type="ARBA" id="ARBA00001974"/>
    </source>
</evidence>
<keyword evidence="8" id="KW-1185">Reference proteome</keyword>
<evidence type="ECO:0000313" key="8">
    <source>
        <dbReference type="Proteomes" id="UP000295765"/>
    </source>
</evidence>
<evidence type="ECO:0000256" key="3">
    <source>
        <dbReference type="ARBA" id="ARBA00022630"/>
    </source>
</evidence>
<dbReference type="Gene3D" id="1.10.45.10">
    <property type="entry name" value="Vanillyl-alcohol Oxidase, Chain A, domain 4"/>
    <property type="match status" value="1"/>
</dbReference>
<dbReference type="InterPro" id="IPR004113">
    <property type="entry name" value="FAD-bd_oxidored_4_C"/>
</dbReference>
<dbReference type="InterPro" id="IPR036318">
    <property type="entry name" value="FAD-bd_PCMH-like_sf"/>
</dbReference>
<dbReference type="GO" id="GO:0071949">
    <property type="term" value="F:FAD binding"/>
    <property type="evidence" value="ECO:0007669"/>
    <property type="project" value="InterPro"/>
</dbReference>
<dbReference type="SUPFAM" id="SSF56176">
    <property type="entry name" value="FAD-binding/transporter-associated domain-like"/>
    <property type="match status" value="1"/>
</dbReference>
<dbReference type="Proteomes" id="UP000295765">
    <property type="component" value="Unassembled WGS sequence"/>
</dbReference>
<protein>
    <submittedName>
        <fullName evidence="7">FAD/FMN-containing dehydrogenase</fullName>
    </submittedName>
</protein>
<keyword evidence="4" id="KW-0274">FAD</keyword>
<comment type="cofactor">
    <cofactor evidence="1">
        <name>FAD</name>
        <dbReference type="ChEBI" id="CHEBI:57692"/>
    </cofactor>
</comment>
<dbReference type="InterPro" id="IPR006094">
    <property type="entry name" value="Oxid_FAD_bind_N"/>
</dbReference>
<dbReference type="GO" id="GO:0016491">
    <property type="term" value="F:oxidoreductase activity"/>
    <property type="evidence" value="ECO:0007669"/>
    <property type="project" value="UniProtKB-KW"/>
</dbReference>
<feature type="domain" description="FAD-binding PCMH-type" evidence="6">
    <location>
        <begin position="33"/>
        <end position="212"/>
    </location>
</feature>
<dbReference type="PANTHER" id="PTHR43716">
    <property type="entry name" value="D-2-HYDROXYGLUTARATE DEHYDROGENASE, MITOCHONDRIAL"/>
    <property type="match status" value="1"/>
</dbReference>
<dbReference type="EMBL" id="SLWY01000002">
    <property type="protein sequence ID" value="TCO83329.1"/>
    <property type="molecule type" value="Genomic_DNA"/>
</dbReference>
<proteinExistence type="inferred from homology"/>
<dbReference type="SUPFAM" id="SSF55103">
    <property type="entry name" value="FAD-linked oxidases, C-terminal domain"/>
    <property type="match status" value="1"/>
</dbReference>
<keyword evidence="3" id="KW-0285">Flavoprotein</keyword>
<dbReference type="PROSITE" id="PS51387">
    <property type="entry name" value="FAD_PCMH"/>
    <property type="match status" value="1"/>
</dbReference>
<dbReference type="Pfam" id="PF02913">
    <property type="entry name" value="FAD-oxidase_C"/>
    <property type="match status" value="1"/>
</dbReference>
<dbReference type="Pfam" id="PF01565">
    <property type="entry name" value="FAD_binding_4"/>
    <property type="match status" value="1"/>
</dbReference>
<organism evidence="7 8">
    <name type="scientific">Plasticicumulans lactativorans</name>
    <dbReference type="NCBI Taxonomy" id="1133106"/>
    <lineage>
        <taxon>Bacteria</taxon>
        <taxon>Pseudomonadati</taxon>
        <taxon>Pseudomonadota</taxon>
        <taxon>Gammaproteobacteria</taxon>
        <taxon>Candidatus Competibacteraceae</taxon>
        <taxon>Plasticicumulans</taxon>
    </lineage>
</organism>
<dbReference type="GO" id="GO:0022904">
    <property type="term" value="P:respiratory electron transport chain"/>
    <property type="evidence" value="ECO:0007669"/>
    <property type="project" value="TreeGrafter"/>
</dbReference>
<reference evidence="7 8" key="1">
    <citation type="submission" date="2019-03" db="EMBL/GenBank/DDBJ databases">
        <title>Genomic Encyclopedia of Type Strains, Phase IV (KMG-IV): sequencing the most valuable type-strain genomes for metagenomic binning, comparative biology and taxonomic classification.</title>
        <authorList>
            <person name="Goeker M."/>
        </authorList>
    </citation>
    <scope>NUCLEOTIDE SEQUENCE [LARGE SCALE GENOMIC DNA]</scope>
    <source>
        <strain evidence="7 8">DSM 25287</strain>
    </source>
</reference>
<dbReference type="FunFam" id="1.10.45.10:FF:000001">
    <property type="entry name" value="D-lactate dehydrogenase mitochondrial"/>
    <property type="match status" value="1"/>
</dbReference>
<accession>A0A4R2L774</accession>
<gene>
    <name evidence="7" type="ORF">EV699_10227</name>
</gene>
<sequence>MPLLDELRARLGEGAVLSGTALAGRSAGFWHPEPLRAAALVRPASTDEVALALALCHAAGQPVVPIGGLTNLVGSAACGEGEIALSLERMNRVEAVDVAGRALTVEAGLTLQRAQEVAAAHGLLLALDFGARGSCTIGGVIATNAGGNNVLRWGMARAQVLGLEVVLADGRVLGALTPYRKANAGYDLKQCFIGSEGTLGVVTRAVLALQERPAGGATALLACERFTDVTALLRLVDRALAGTLSAFELMWGDFYALNAAAGGGAAPLPAEHGYYVLVEACGESIAADEARLQAALEAAFEAGHVSDAVLAKSGPERERLWAIREATEPEQHAYRATQTFDVSLALDAMEAYVGRVRAGLARAAPAAVLHVFGHLGDGNLHLLVGHPEAVAQATTAAVEALVYEPLVACGGCISAEHGIGLEKKRWLPRSRSADELALMRGLKRTFDPAGILNPGKVFDPDPQG</sequence>
<dbReference type="InterPro" id="IPR016171">
    <property type="entry name" value="Vanillyl_alc_oxidase_C-sub2"/>
</dbReference>
<evidence type="ECO:0000256" key="4">
    <source>
        <dbReference type="ARBA" id="ARBA00022827"/>
    </source>
</evidence>
<dbReference type="InterPro" id="IPR051264">
    <property type="entry name" value="FAD-oxidored/transferase_4"/>
</dbReference>
<dbReference type="Gene3D" id="3.30.70.2190">
    <property type="match status" value="1"/>
</dbReference>
<dbReference type="OrthoDB" id="9811557at2"/>
<dbReference type="InterPro" id="IPR016166">
    <property type="entry name" value="FAD-bd_PCMH"/>
</dbReference>
<name>A0A4R2L774_9GAMM</name>